<keyword evidence="1" id="KW-0175">Coiled coil</keyword>
<feature type="domain" description="Myb/SANT-like" evidence="2">
    <location>
        <begin position="2"/>
        <end position="54"/>
    </location>
</feature>
<evidence type="ECO:0000259" key="2">
    <source>
        <dbReference type="Pfam" id="PF12776"/>
    </source>
</evidence>
<dbReference type="InterPro" id="IPR056253">
    <property type="entry name" value="At2g29880-like_C"/>
</dbReference>
<name>A0ABQ7YYC8_BRANA</name>
<dbReference type="PANTHER" id="PTHR47864">
    <property type="entry name" value="TRANSMEMBRANE PROTEIN"/>
    <property type="match status" value="1"/>
</dbReference>
<sequence>MHGCNKTYQHYSNRMKIMKTKYLNAAELLRFSSGFGWDSTTKRFTASKEVWAEYLKAHPKFKKFRDETFEEFDDLKLIFDKNIATGTNAIGLGETTDAQTVRVAETEKEQANCGEGFSFDVQQNYESQSSFFCSPSDDDLEKLPLRKRQKTSPLNKGDDLFTQKESVEEADELNTLTTITQKLFNLIEERETRQKQEAEQREAEKKKNNLWEAVKEVSDLEEHVRFDAVKLINQLGMKDVFISMSVDERYGWIKHNVIGF</sequence>
<dbReference type="InterPro" id="IPR024752">
    <property type="entry name" value="Myb/SANT-like_dom"/>
</dbReference>
<dbReference type="Pfam" id="PF12776">
    <property type="entry name" value="Myb_DNA-bind_3"/>
    <property type="match status" value="1"/>
</dbReference>
<comment type="caution">
    <text evidence="4">The sequence shown here is derived from an EMBL/GenBank/DDBJ whole genome shotgun (WGS) entry which is preliminary data.</text>
</comment>
<organism evidence="4 5">
    <name type="scientific">Brassica napus</name>
    <name type="common">Rape</name>
    <dbReference type="NCBI Taxonomy" id="3708"/>
    <lineage>
        <taxon>Eukaryota</taxon>
        <taxon>Viridiplantae</taxon>
        <taxon>Streptophyta</taxon>
        <taxon>Embryophyta</taxon>
        <taxon>Tracheophyta</taxon>
        <taxon>Spermatophyta</taxon>
        <taxon>Magnoliopsida</taxon>
        <taxon>eudicotyledons</taxon>
        <taxon>Gunneridae</taxon>
        <taxon>Pentapetalae</taxon>
        <taxon>rosids</taxon>
        <taxon>malvids</taxon>
        <taxon>Brassicales</taxon>
        <taxon>Brassicaceae</taxon>
        <taxon>Brassiceae</taxon>
        <taxon>Brassica</taxon>
    </lineage>
</organism>
<evidence type="ECO:0000259" key="3">
    <source>
        <dbReference type="Pfam" id="PF24769"/>
    </source>
</evidence>
<feature type="coiled-coil region" evidence="1">
    <location>
        <begin position="186"/>
        <end position="223"/>
    </location>
</feature>
<keyword evidence="5" id="KW-1185">Reference proteome</keyword>
<dbReference type="EMBL" id="JAGKQM010000016">
    <property type="protein sequence ID" value="KAH0872930.1"/>
    <property type="molecule type" value="Genomic_DNA"/>
</dbReference>
<dbReference type="Pfam" id="PF24769">
    <property type="entry name" value="At2g29880_C"/>
    <property type="match status" value="1"/>
</dbReference>
<dbReference type="PANTHER" id="PTHR47864:SF7">
    <property type="entry name" value="MYB_SANT-LIKE DOMAIN-CONTAINING PROTEIN"/>
    <property type="match status" value="1"/>
</dbReference>
<feature type="domain" description="At2g29880-like C-terminal" evidence="3">
    <location>
        <begin position="210"/>
        <end position="256"/>
    </location>
</feature>
<dbReference type="Proteomes" id="UP000824890">
    <property type="component" value="Unassembled WGS sequence"/>
</dbReference>
<dbReference type="InterPro" id="IPR055314">
    <property type="entry name" value="At2g29880-like"/>
</dbReference>
<evidence type="ECO:0000313" key="4">
    <source>
        <dbReference type="EMBL" id="KAH0872930.1"/>
    </source>
</evidence>
<accession>A0ABQ7YYC8</accession>
<evidence type="ECO:0000256" key="1">
    <source>
        <dbReference type="SAM" id="Coils"/>
    </source>
</evidence>
<evidence type="ECO:0008006" key="6">
    <source>
        <dbReference type="Google" id="ProtNLM"/>
    </source>
</evidence>
<protein>
    <recommendedName>
        <fullName evidence="6">Myb/SANT-like domain-containing protein</fullName>
    </recommendedName>
</protein>
<gene>
    <name evidence="4" type="ORF">HID58_070292</name>
</gene>
<evidence type="ECO:0000313" key="5">
    <source>
        <dbReference type="Proteomes" id="UP000824890"/>
    </source>
</evidence>
<reference evidence="4 5" key="1">
    <citation type="submission" date="2021-05" db="EMBL/GenBank/DDBJ databases">
        <title>Genome Assembly of Synthetic Allotetraploid Brassica napus Reveals Homoeologous Exchanges between Subgenomes.</title>
        <authorList>
            <person name="Davis J.T."/>
        </authorList>
    </citation>
    <scope>NUCLEOTIDE SEQUENCE [LARGE SCALE GENOMIC DNA]</scope>
    <source>
        <strain evidence="5">cv. Da-Ae</strain>
        <tissue evidence="4">Seedling</tissue>
    </source>
</reference>
<proteinExistence type="predicted"/>